<dbReference type="PANTHER" id="PTHR11078">
    <property type="entry name" value="N UTILIZATION SUBSTANCE PROTEIN B-RELATED"/>
    <property type="match status" value="1"/>
</dbReference>
<dbReference type="eggNOG" id="COG0781">
    <property type="taxonomic scope" value="Bacteria"/>
</dbReference>
<dbReference type="GO" id="GO:0003723">
    <property type="term" value="F:RNA binding"/>
    <property type="evidence" value="ECO:0007669"/>
    <property type="project" value="UniProtKB-UniRule"/>
</dbReference>
<dbReference type="AlphaFoldDB" id="D1B3U2"/>
<dbReference type="PANTHER" id="PTHR11078:SF3">
    <property type="entry name" value="ANTITERMINATION NUSB DOMAIN-CONTAINING PROTEIN"/>
    <property type="match status" value="1"/>
</dbReference>
<dbReference type="InterPro" id="IPR011605">
    <property type="entry name" value="NusB_fam"/>
</dbReference>
<dbReference type="GO" id="GO:0031564">
    <property type="term" value="P:transcription antitermination"/>
    <property type="evidence" value="ECO:0007669"/>
    <property type="project" value="UniProtKB-KW"/>
</dbReference>
<keyword evidence="4 6" id="KW-0805">Transcription regulation</keyword>
<dbReference type="OrthoDB" id="9797817at2"/>
<evidence type="ECO:0000259" key="7">
    <source>
        <dbReference type="Pfam" id="PF01029"/>
    </source>
</evidence>
<reference evidence="9" key="1">
    <citation type="submission" date="2009-11" db="EMBL/GenBank/DDBJ databases">
        <title>The complete genome of Sulfurospirillum deleyianum DSM 6946.</title>
        <authorList>
            <consortium name="US DOE Joint Genome Institute (JGI-PGF)"/>
            <person name="Lucas S."/>
            <person name="Copeland A."/>
            <person name="Lapidus A."/>
            <person name="Glavina del Rio T."/>
            <person name="Dalin E."/>
            <person name="Tice H."/>
            <person name="Bruce D."/>
            <person name="Goodwin L."/>
            <person name="Pitluck S."/>
            <person name="Kyrpides N."/>
            <person name="Mavromatis K."/>
            <person name="Ivanova N."/>
            <person name="Ovchinnikova G."/>
            <person name="Munk A.C."/>
            <person name="Lu M."/>
            <person name="Brettin T."/>
            <person name="Detter J.C."/>
            <person name="Han C."/>
            <person name="Tapia R."/>
            <person name="Larimer F."/>
            <person name="Land M."/>
            <person name="Hauser L."/>
            <person name="Markowitz V."/>
            <person name="Cheng J.F."/>
            <person name="Hugenholtz P."/>
            <person name="Woyke T."/>
            <person name="Wu D."/>
            <person name="Aumann P."/>
            <person name="Schneider S."/>
            <person name="Lang E."/>
            <person name="Spring S."/>
            <person name="Klenk H.P."/>
            <person name="Eisen J.A."/>
        </authorList>
    </citation>
    <scope>NUCLEOTIDE SEQUENCE [LARGE SCALE GENOMIC DNA]</scope>
    <source>
        <strain evidence="9">ATCC 51133 / DSM 6946 / 5175</strain>
    </source>
</reference>
<dbReference type="GO" id="GO:0005829">
    <property type="term" value="C:cytosol"/>
    <property type="evidence" value="ECO:0007669"/>
    <property type="project" value="TreeGrafter"/>
</dbReference>
<keyword evidence="9" id="KW-1185">Reference proteome</keyword>
<keyword evidence="5 6" id="KW-0804">Transcription</keyword>
<dbReference type="Pfam" id="PF01029">
    <property type="entry name" value="NusB"/>
    <property type="match status" value="1"/>
</dbReference>
<dbReference type="InterPro" id="IPR006027">
    <property type="entry name" value="NusB_RsmB_TIM44"/>
</dbReference>
<proteinExistence type="inferred from homology"/>
<dbReference type="HAMAP" id="MF_00073">
    <property type="entry name" value="NusB"/>
    <property type="match status" value="1"/>
</dbReference>
<dbReference type="HOGENOM" id="CLU_087843_3_3_7"/>
<reference evidence="8 9" key="2">
    <citation type="journal article" date="2010" name="Stand. Genomic Sci.">
        <title>Complete genome sequence of Sulfurospirillum deleyianum type strain (5175).</title>
        <authorList>
            <person name="Sikorski J."/>
            <person name="Lapidus A."/>
            <person name="Copeland A."/>
            <person name="Glavina Del Rio T."/>
            <person name="Nolan M."/>
            <person name="Lucas S."/>
            <person name="Chen F."/>
            <person name="Tice H."/>
            <person name="Cheng J.F."/>
            <person name="Saunders E."/>
            <person name="Bruce D."/>
            <person name="Goodwin L."/>
            <person name="Pitluck S."/>
            <person name="Ovchinnikova G."/>
            <person name="Pati A."/>
            <person name="Ivanova N."/>
            <person name="Mavromatis K."/>
            <person name="Chen A."/>
            <person name="Palaniappan K."/>
            <person name="Chain P."/>
            <person name="Land M."/>
            <person name="Hauser L."/>
            <person name="Chang Y.J."/>
            <person name="Jeffries C.D."/>
            <person name="Brettin T."/>
            <person name="Detter J.C."/>
            <person name="Han C."/>
            <person name="Rohde M."/>
            <person name="Lang E."/>
            <person name="Spring S."/>
            <person name="Goker M."/>
            <person name="Bristow J."/>
            <person name="Eisen J.A."/>
            <person name="Markowitz V."/>
            <person name="Hugenholtz P."/>
            <person name="Kyrpides N.C."/>
            <person name="Klenk H.P."/>
        </authorList>
    </citation>
    <scope>NUCLEOTIDE SEQUENCE [LARGE SCALE GENOMIC DNA]</scope>
    <source>
        <strain evidence="9">ATCC 51133 / DSM 6946 / 5175</strain>
    </source>
</reference>
<comment type="similarity">
    <text evidence="1 6">Belongs to the NusB family.</text>
</comment>
<feature type="domain" description="NusB/RsmB/TIM44" evidence="7">
    <location>
        <begin position="5"/>
        <end position="128"/>
    </location>
</feature>
<dbReference type="NCBIfam" id="TIGR01951">
    <property type="entry name" value="nusB"/>
    <property type="match status" value="1"/>
</dbReference>
<dbReference type="Proteomes" id="UP000002222">
    <property type="component" value="Chromosome"/>
</dbReference>
<evidence type="ECO:0000256" key="6">
    <source>
        <dbReference type="HAMAP-Rule" id="MF_00073"/>
    </source>
</evidence>
<accession>D1B3U2</accession>
<evidence type="ECO:0000256" key="4">
    <source>
        <dbReference type="ARBA" id="ARBA00023015"/>
    </source>
</evidence>
<gene>
    <name evidence="6" type="primary">nusB</name>
    <name evidence="8" type="ordered locus">Sdel_1747</name>
</gene>
<comment type="function">
    <text evidence="6">Involved in transcription antitermination. Required for transcription of ribosomal RNA (rRNA) genes. Binds specifically to the boxA antiterminator sequence of the ribosomal RNA (rrn) operons.</text>
</comment>
<dbReference type="InterPro" id="IPR035926">
    <property type="entry name" value="NusB-like_sf"/>
</dbReference>
<dbReference type="SUPFAM" id="SSF48013">
    <property type="entry name" value="NusB-like"/>
    <property type="match status" value="1"/>
</dbReference>
<sequence>MATRHQARESIITLLYAEDIGNAGIDKFIDELFEEKKIRNQQKEFALGLYQGVKAHLSVIDEAINRHLKEWNLSEIGMLERAILRLGGYEILYSELDNAVVINEAIELAKKLCNETSPKFINGVLDAICKEGEAKA</sequence>
<evidence type="ECO:0000313" key="8">
    <source>
        <dbReference type="EMBL" id="ACZ12762.1"/>
    </source>
</evidence>
<evidence type="ECO:0000256" key="1">
    <source>
        <dbReference type="ARBA" id="ARBA00005952"/>
    </source>
</evidence>
<dbReference type="RefSeq" id="WP_012857512.1">
    <property type="nucleotide sequence ID" value="NC_013512.1"/>
</dbReference>
<keyword evidence="2 6" id="KW-0889">Transcription antitermination</keyword>
<evidence type="ECO:0000256" key="2">
    <source>
        <dbReference type="ARBA" id="ARBA00022814"/>
    </source>
</evidence>
<keyword evidence="3 6" id="KW-0694">RNA-binding</keyword>
<evidence type="ECO:0000313" key="9">
    <source>
        <dbReference type="Proteomes" id="UP000002222"/>
    </source>
</evidence>
<dbReference type="GO" id="GO:0006353">
    <property type="term" value="P:DNA-templated transcription termination"/>
    <property type="evidence" value="ECO:0007669"/>
    <property type="project" value="UniProtKB-UniRule"/>
</dbReference>
<name>D1B3U2_SULD5</name>
<dbReference type="STRING" id="525898.Sdel_1747"/>
<evidence type="ECO:0000256" key="3">
    <source>
        <dbReference type="ARBA" id="ARBA00022884"/>
    </source>
</evidence>
<protein>
    <recommendedName>
        <fullName evidence="6">Transcription antitermination protein NusB</fullName>
    </recommendedName>
    <alternativeName>
        <fullName evidence="6">Antitermination factor NusB</fullName>
    </alternativeName>
</protein>
<organism evidence="8 9">
    <name type="scientific">Sulfurospirillum deleyianum (strain ATCC 51133 / DSM 6946 / 5175)</name>
    <dbReference type="NCBI Taxonomy" id="525898"/>
    <lineage>
        <taxon>Bacteria</taxon>
        <taxon>Pseudomonadati</taxon>
        <taxon>Campylobacterota</taxon>
        <taxon>Epsilonproteobacteria</taxon>
        <taxon>Campylobacterales</taxon>
        <taxon>Sulfurospirillaceae</taxon>
        <taxon>Sulfurospirillum</taxon>
    </lineage>
</organism>
<evidence type="ECO:0000256" key="5">
    <source>
        <dbReference type="ARBA" id="ARBA00023163"/>
    </source>
</evidence>
<dbReference type="Gene3D" id="1.10.940.10">
    <property type="entry name" value="NusB-like"/>
    <property type="match status" value="1"/>
</dbReference>
<dbReference type="EMBL" id="CP001816">
    <property type="protein sequence ID" value="ACZ12762.1"/>
    <property type="molecule type" value="Genomic_DNA"/>
</dbReference>
<dbReference type="KEGG" id="sdl:Sdel_1747"/>